<sequence length="149" mass="16729">MSASDYQAPSNLKFPNSIFHIDREHMPALLSAIGTDLQDEIAEQLAGKDYALYLILAVEAAQKKAAELAPTTSKWSLPWSHPLSMDLSLCSIDCAEQCHLEHGHSLIFWFYSEEGPENWMDGFSDHFYDITVEVDADLLTIRRVSGPSR</sequence>
<dbReference type="AlphaFoldDB" id="A0A172ZIE2"/>
<accession>A0A172ZIE2</accession>
<keyword evidence="2" id="KW-1185">Reference proteome</keyword>
<gene>
    <name evidence="1" type="ORF">AR543_15710</name>
</gene>
<name>A0A172ZIE2_9BACL</name>
<dbReference type="RefSeq" id="WP_060535417.1">
    <property type="nucleotide sequence ID" value="NZ_CP013023.1"/>
</dbReference>
<organism evidence="1 2">
    <name type="scientific">Paenibacillus bovis</name>
    <dbReference type="NCBI Taxonomy" id="1616788"/>
    <lineage>
        <taxon>Bacteria</taxon>
        <taxon>Bacillati</taxon>
        <taxon>Bacillota</taxon>
        <taxon>Bacilli</taxon>
        <taxon>Bacillales</taxon>
        <taxon>Paenibacillaceae</taxon>
        <taxon>Paenibacillus</taxon>
    </lineage>
</organism>
<dbReference type="EMBL" id="CP013023">
    <property type="protein sequence ID" value="ANF97303.1"/>
    <property type="molecule type" value="Genomic_DNA"/>
</dbReference>
<protein>
    <submittedName>
        <fullName evidence="1">Uncharacterized protein</fullName>
    </submittedName>
</protein>
<dbReference type="KEGG" id="pbv:AR543_15710"/>
<evidence type="ECO:0000313" key="1">
    <source>
        <dbReference type="EMBL" id="ANF97303.1"/>
    </source>
</evidence>
<dbReference type="Proteomes" id="UP000078148">
    <property type="component" value="Chromosome"/>
</dbReference>
<dbReference type="OrthoDB" id="2617441at2"/>
<reference evidence="1 2" key="2">
    <citation type="journal article" date="2016" name="Int. J. Syst. Evol. Microbiol.">
        <title>Paenibacillus bovis sp. nov., isolated from raw yak (Bos grunniens) milk.</title>
        <authorList>
            <person name="Gao C."/>
            <person name="Han J."/>
            <person name="Liu Z."/>
            <person name="Xu X."/>
            <person name="Hang F."/>
            <person name="Wu Z."/>
        </authorList>
    </citation>
    <scope>NUCLEOTIDE SEQUENCE [LARGE SCALE GENOMIC DNA]</scope>
    <source>
        <strain evidence="1 2">BD3526</strain>
    </source>
</reference>
<reference evidence="2" key="1">
    <citation type="submission" date="2015-10" db="EMBL/GenBank/DDBJ databases">
        <title>Genome of Paenibacillus bovis sp. nov.</title>
        <authorList>
            <person name="Wu Z."/>
            <person name="Gao C."/>
            <person name="Liu Z."/>
            <person name="Zheng H."/>
        </authorList>
    </citation>
    <scope>NUCLEOTIDE SEQUENCE [LARGE SCALE GENOMIC DNA]</scope>
    <source>
        <strain evidence="2">BD3526</strain>
    </source>
</reference>
<proteinExistence type="predicted"/>
<evidence type="ECO:0000313" key="2">
    <source>
        <dbReference type="Proteomes" id="UP000078148"/>
    </source>
</evidence>